<dbReference type="EMBL" id="SZYD01000015">
    <property type="protein sequence ID" value="KAD3640908.1"/>
    <property type="molecule type" value="Genomic_DNA"/>
</dbReference>
<dbReference type="PANTHER" id="PTHR45023:SF14">
    <property type="entry name" value="GLUTATHIONE TRANSFERASE"/>
    <property type="match status" value="1"/>
</dbReference>
<organism evidence="2 3">
    <name type="scientific">Mikania micrantha</name>
    <name type="common">bitter vine</name>
    <dbReference type="NCBI Taxonomy" id="192012"/>
    <lineage>
        <taxon>Eukaryota</taxon>
        <taxon>Viridiplantae</taxon>
        <taxon>Streptophyta</taxon>
        <taxon>Embryophyta</taxon>
        <taxon>Tracheophyta</taxon>
        <taxon>Spermatophyta</taxon>
        <taxon>Magnoliopsida</taxon>
        <taxon>eudicotyledons</taxon>
        <taxon>Gunneridae</taxon>
        <taxon>Pentapetalae</taxon>
        <taxon>asterids</taxon>
        <taxon>campanulids</taxon>
        <taxon>Asterales</taxon>
        <taxon>Asteraceae</taxon>
        <taxon>Asteroideae</taxon>
        <taxon>Heliantheae alliance</taxon>
        <taxon>Eupatorieae</taxon>
        <taxon>Mikania</taxon>
    </lineage>
</organism>
<reference evidence="2 3" key="1">
    <citation type="submission" date="2019-05" db="EMBL/GenBank/DDBJ databases">
        <title>Mikania micrantha, genome provides insights into the molecular mechanism of rapid growth.</title>
        <authorList>
            <person name="Liu B."/>
        </authorList>
    </citation>
    <scope>NUCLEOTIDE SEQUENCE [LARGE SCALE GENOMIC DNA]</scope>
    <source>
        <strain evidence="2">NLD-2019</strain>
        <tissue evidence="2">Leaf</tissue>
    </source>
</reference>
<evidence type="ECO:0000313" key="2">
    <source>
        <dbReference type="EMBL" id="KAD3640908.1"/>
    </source>
</evidence>
<feature type="compositionally biased region" description="Polar residues" evidence="1">
    <location>
        <begin position="49"/>
        <end position="59"/>
    </location>
</feature>
<dbReference type="AlphaFoldDB" id="A0A5N6MLC3"/>
<protein>
    <recommendedName>
        <fullName evidence="4">Myb-like domain-containing protein</fullName>
    </recommendedName>
</protein>
<sequence>MNPFFDSNCYRPNFDSSPQGFYTFADYGSSPQPHGFAQLSQDEVVPETQPVTNAGPSTQPKEKRRHRRKQAADTEPAVGGSSRIEKWTTEEEFQLTKAWIDVSEDPIVGRNQKGPDFWSKIRNQFFQAMGRGEYRTNDMLSSKWRDMNLKVRKFNGIYSQKWQTRRSGQSDAMIEREAEEQYREEFNTQFSLQRTPTMVESDAKEIKSSEVLATLRIRNSKSPWRSLSRRRNRCWEKPHTTYGGSLHHLRRPISSDYHLRPPLQRPKMVESQFENDRIYVQRFGVAMAPQSWFYNEFLDLVL</sequence>
<gene>
    <name evidence="2" type="ORF">E3N88_30131</name>
</gene>
<name>A0A5N6MLC3_9ASTR</name>
<feature type="region of interest" description="Disordered" evidence="1">
    <location>
        <begin position="32"/>
        <end position="82"/>
    </location>
</feature>
<proteinExistence type="predicted"/>
<keyword evidence="3" id="KW-1185">Reference proteome</keyword>
<evidence type="ECO:0008006" key="4">
    <source>
        <dbReference type="Google" id="ProtNLM"/>
    </source>
</evidence>
<comment type="caution">
    <text evidence="2">The sequence shown here is derived from an EMBL/GenBank/DDBJ whole genome shotgun (WGS) entry which is preliminary data.</text>
</comment>
<dbReference type="OrthoDB" id="1114158at2759"/>
<evidence type="ECO:0000313" key="3">
    <source>
        <dbReference type="Proteomes" id="UP000326396"/>
    </source>
</evidence>
<evidence type="ECO:0000256" key="1">
    <source>
        <dbReference type="SAM" id="MobiDB-lite"/>
    </source>
</evidence>
<dbReference type="PANTHER" id="PTHR45023">
    <property type="match status" value="1"/>
</dbReference>
<accession>A0A5N6MLC3</accession>
<dbReference type="Proteomes" id="UP000326396">
    <property type="component" value="Linkage Group LG5"/>
</dbReference>